<evidence type="ECO:0000256" key="1">
    <source>
        <dbReference type="SAM" id="SignalP"/>
    </source>
</evidence>
<dbReference type="RefSeq" id="WP_191692128.1">
    <property type="nucleotide sequence ID" value="NZ_JACSQY010000017.1"/>
</dbReference>
<feature type="signal peptide" evidence="1">
    <location>
        <begin position="1"/>
        <end position="28"/>
    </location>
</feature>
<feature type="chain" id="PRO_5047051417" evidence="1">
    <location>
        <begin position="29"/>
        <end position="231"/>
    </location>
</feature>
<accession>A0ABR8PNA8</accession>
<proteinExistence type="predicted"/>
<keyword evidence="1" id="KW-0732">Signal</keyword>
<comment type="caution">
    <text evidence="2">The sequence shown here is derived from an EMBL/GenBank/DDBJ whole genome shotgun (WGS) entry which is preliminary data.</text>
</comment>
<dbReference type="EMBL" id="JACSQY010000017">
    <property type="protein sequence ID" value="MBD7909671.1"/>
    <property type="molecule type" value="Genomic_DNA"/>
</dbReference>
<keyword evidence="3" id="KW-1185">Reference proteome</keyword>
<dbReference type="Proteomes" id="UP000659496">
    <property type="component" value="Unassembled WGS sequence"/>
</dbReference>
<organism evidence="2 3">
    <name type="scientific">Sporosarcina gallistercoris</name>
    <dbReference type="NCBI Taxonomy" id="2762245"/>
    <lineage>
        <taxon>Bacteria</taxon>
        <taxon>Bacillati</taxon>
        <taxon>Bacillota</taxon>
        <taxon>Bacilli</taxon>
        <taxon>Bacillales</taxon>
        <taxon>Caryophanaceae</taxon>
        <taxon>Sporosarcina</taxon>
    </lineage>
</organism>
<reference evidence="2 3" key="1">
    <citation type="submission" date="2020-08" db="EMBL/GenBank/DDBJ databases">
        <title>A Genomic Blueprint of the Chicken Gut Microbiome.</title>
        <authorList>
            <person name="Gilroy R."/>
            <person name="Ravi A."/>
            <person name="Getino M."/>
            <person name="Pursley I."/>
            <person name="Horton D.L."/>
            <person name="Alikhan N.-F."/>
            <person name="Baker D."/>
            <person name="Gharbi K."/>
            <person name="Hall N."/>
            <person name="Watson M."/>
            <person name="Adriaenssens E.M."/>
            <person name="Foster-Nyarko E."/>
            <person name="Jarju S."/>
            <person name="Secka A."/>
            <person name="Antonio M."/>
            <person name="Oren A."/>
            <person name="Chaudhuri R."/>
            <person name="La Ragione R.M."/>
            <person name="Hildebrand F."/>
            <person name="Pallen M.J."/>
        </authorList>
    </citation>
    <scope>NUCLEOTIDE SEQUENCE [LARGE SCALE GENOMIC DNA]</scope>
    <source>
        <strain evidence="2 3">Sa3CUA8</strain>
    </source>
</reference>
<evidence type="ECO:0000313" key="2">
    <source>
        <dbReference type="EMBL" id="MBD7909671.1"/>
    </source>
</evidence>
<name>A0ABR8PNA8_9BACL</name>
<gene>
    <name evidence="2" type="ORF">H9659_15140</name>
</gene>
<evidence type="ECO:0000313" key="3">
    <source>
        <dbReference type="Proteomes" id="UP000659496"/>
    </source>
</evidence>
<protein>
    <submittedName>
        <fullName evidence="2">Uncharacterized protein</fullName>
    </submittedName>
</protein>
<sequence length="231" mass="25593">MKSKLQKFFVVTVMVTFSFSSLPPSVFAITDTNLKVDNLSGLKNSDDKFIISEDLLLEESMNDLLSLKGDFVKFMEGIENLPPYIQEQGAESVAKWLTTEIGVEVIAKGENLFVPSLTDIGLEKKDEIIVGDFVTEYGTADCIIAVGLLIGSVGFPLSKILKLKQALNLLGGISKTISKINAKYKLYKSWNYRTKDAWKRAINETSDTLPNDVKNAFLDFFSIGNVIRACT</sequence>